<keyword evidence="2" id="KW-1185">Reference proteome</keyword>
<dbReference type="AlphaFoldDB" id="F8PJD3"/>
<protein>
    <submittedName>
        <fullName evidence="1">Uncharacterized protein</fullName>
    </submittedName>
</protein>
<reference evidence="2" key="1">
    <citation type="journal article" date="2011" name="Science">
        <title>The plant cell wall-decomposing machinery underlies the functional diversity of forest fungi.</title>
        <authorList>
            <person name="Eastwood D.C."/>
            <person name="Floudas D."/>
            <person name="Binder M."/>
            <person name="Majcherczyk A."/>
            <person name="Schneider P."/>
            <person name="Aerts A."/>
            <person name="Asiegbu F.O."/>
            <person name="Baker S.E."/>
            <person name="Barry K."/>
            <person name="Bendiksby M."/>
            <person name="Blumentritt M."/>
            <person name="Coutinho P.M."/>
            <person name="Cullen D."/>
            <person name="de Vries R.P."/>
            <person name="Gathman A."/>
            <person name="Goodell B."/>
            <person name="Henrissat B."/>
            <person name="Ihrmark K."/>
            <person name="Kauserud H."/>
            <person name="Kohler A."/>
            <person name="LaButti K."/>
            <person name="Lapidus A."/>
            <person name="Lavin J.L."/>
            <person name="Lee Y.-H."/>
            <person name="Lindquist E."/>
            <person name="Lilly W."/>
            <person name="Lucas S."/>
            <person name="Morin E."/>
            <person name="Murat C."/>
            <person name="Oguiza J.A."/>
            <person name="Park J."/>
            <person name="Pisabarro A.G."/>
            <person name="Riley R."/>
            <person name="Rosling A."/>
            <person name="Salamov A."/>
            <person name="Schmidt O."/>
            <person name="Schmutz J."/>
            <person name="Skrede I."/>
            <person name="Stenlid J."/>
            <person name="Wiebenga A."/>
            <person name="Xie X."/>
            <person name="Kuees U."/>
            <person name="Hibbett D.S."/>
            <person name="Hoffmeister D."/>
            <person name="Hoegberg N."/>
            <person name="Martin F."/>
            <person name="Grigoriev I.V."/>
            <person name="Watkinson S.C."/>
        </authorList>
    </citation>
    <scope>NUCLEOTIDE SEQUENCE [LARGE SCALE GENOMIC DNA]</scope>
    <source>
        <strain evidence="2">strain S7.3</strain>
    </source>
</reference>
<dbReference type="HOGENOM" id="CLU_2838319_0_0_1"/>
<dbReference type="InParanoid" id="F8PJD3"/>
<proteinExistence type="predicted"/>
<name>F8PJD3_SERL3</name>
<feature type="non-terminal residue" evidence="1">
    <location>
        <position position="1"/>
    </location>
</feature>
<dbReference type="EMBL" id="GL945475">
    <property type="protein sequence ID" value="EGO03758.1"/>
    <property type="molecule type" value="Genomic_DNA"/>
</dbReference>
<evidence type="ECO:0000313" key="2">
    <source>
        <dbReference type="Proteomes" id="UP000008063"/>
    </source>
</evidence>
<sequence length="66" mass="7614">KENCRKGAHGLPDSLPTIHMGRDRYEVHYNHKVKITTSQIEIMEAVDSKGWGICAQDIRSMDWIDM</sequence>
<dbReference type="Proteomes" id="UP000008063">
    <property type="component" value="Unassembled WGS sequence"/>
</dbReference>
<gene>
    <name evidence="1" type="ORF">SERLA73DRAFT_130244</name>
</gene>
<accession>F8PJD3</accession>
<evidence type="ECO:0000313" key="1">
    <source>
        <dbReference type="EMBL" id="EGO03758.1"/>
    </source>
</evidence>
<organism evidence="2">
    <name type="scientific">Serpula lacrymans var. lacrymans (strain S7.3)</name>
    <name type="common">Dry rot fungus</name>
    <dbReference type="NCBI Taxonomy" id="936435"/>
    <lineage>
        <taxon>Eukaryota</taxon>
        <taxon>Fungi</taxon>
        <taxon>Dikarya</taxon>
        <taxon>Basidiomycota</taxon>
        <taxon>Agaricomycotina</taxon>
        <taxon>Agaricomycetes</taxon>
        <taxon>Agaricomycetidae</taxon>
        <taxon>Boletales</taxon>
        <taxon>Coniophorineae</taxon>
        <taxon>Serpulaceae</taxon>
        <taxon>Serpula</taxon>
    </lineage>
</organism>